<evidence type="ECO:0000313" key="4">
    <source>
        <dbReference type="EMBL" id="MBP0484568.1"/>
    </source>
</evidence>
<proteinExistence type="predicted"/>
<dbReference type="PROSITE" id="PS51755">
    <property type="entry name" value="OMPR_PHOB"/>
    <property type="match status" value="1"/>
</dbReference>
<dbReference type="GO" id="GO:0003677">
    <property type="term" value="F:DNA binding"/>
    <property type="evidence" value="ECO:0007669"/>
    <property type="project" value="UniProtKB-UniRule"/>
</dbReference>
<dbReference type="Gene3D" id="1.10.10.10">
    <property type="entry name" value="Winged helix-like DNA-binding domain superfamily/Winged helix DNA-binding domain"/>
    <property type="match status" value="1"/>
</dbReference>
<dbReference type="InterPro" id="IPR016032">
    <property type="entry name" value="Sig_transdc_resp-reg_C-effctor"/>
</dbReference>
<dbReference type="InterPro" id="IPR001867">
    <property type="entry name" value="OmpR/PhoB-type_DNA-bd"/>
</dbReference>
<sequence>MSSRSSFTLVVERNAPLRNEWADLMRGAGLPRVLKRTRPSEVGALIAPGEPLSAMIVGLSARGAQDNAMLSLIASVRRQIEDAVILAVDHGDRSDGAVAAFAAGADDALRANPNPAELRARLAARLSRADNSPFRAAWVAQLGLTPIEERIFACLSARRDEIVTRSALAQELGETDWQYGDRRFDVHIARIRQKLRERAGGTCDVRTIRAQGYVLQSPMHRPPPL</sequence>
<dbReference type="Pfam" id="PF00486">
    <property type="entry name" value="Trans_reg_C"/>
    <property type="match status" value="1"/>
</dbReference>
<dbReference type="SUPFAM" id="SSF46894">
    <property type="entry name" value="C-terminal effector domain of the bipartite response regulators"/>
    <property type="match status" value="1"/>
</dbReference>
<feature type="domain" description="OmpR/PhoB-type" evidence="3">
    <location>
        <begin position="115"/>
        <end position="217"/>
    </location>
</feature>
<keyword evidence="5" id="KW-1185">Reference proteome</keyword>
<keyword evidence="1 2" id="KW-0238">DNA-binding</keyword>
<dbReference type="GO" id="GO:0000160">
    <property type="term" value="P:phosphorelay signal transduction system"/>
    <property type="evidence" value="ECO:0007669"/>
    <property type="project" value="InterPro"/>
</dbReference>
<gene>
    <name evidence="4" type="ORF">J5474_19020</name>
</gene>
<comment type="caution">
    <text evidence="4">The sequence shown here is derived from an EMBL/GenBank/DDBJ whole genome shotgun (WGS) entry which is preliminary data.</text>
</comment>
<accession>A0A940MTW2</accession>
<dbReference type="SMART" id="SM00862">
    <property type="entry name" value="Trans_reg_C"/>
    <property type="match status" value="1"/>
</dbReference>
<evidence type="ECO:0000313" key="5">
    <source>
        <dbReference type="Proteomes" id="UP000675940"/>
    </source>
</evidence>
<organism evidence="4 5">
    <name type="scientific">Sagittula salina</name>
    <dbReference type="NCBI Taxonomy" id="2820268"/>
    <lineage>
        <taxon>Bacteria</taxon>
        <taxon>Pseudomonadati</taxon>
        <taxon>Pseudomonadota</taxon>
        <taxon>Alphaproteobacteria</taxon>
        <taxon>Rhodobacterales</taxon>
        <taxon>Roseobacteraceae</taxon>
        <taxon>Sagittula</taxon>
    </lineage>
</organism>
<protein>
    <submittedName>
        <fullName evidence="4">Winged helix-turn-helix domain-containing protein</fullName>
    </submittedName>
</protein>
<dbReference type="Proteomes" id="UP000675940">
    <property type="component" value="Unassembled WGS sequence"/>
</dbReference>
<dbReference type="GO" id="GO:0006355">
    <property type="term" value="P:regulation of DNA-templated transcription"/>
    <property type="evidence" value="ECO:0007669"/>
    <property type="project" value="InterPro"/>
</dbReference>
<dbReference type="EMBL" id="JAGISH010000014">
    <property type="protein sequence ID" value="MBP0484568.1"/>
    <property type="molecule type" value="Genomic_DNA"/>
</dbReference>
<feature type="DNA-binding region" description="OmpR/PhoB-type" evidence="2">
    <location>
        <begin position="115"/>
        <end position="217"/>
    </location>
</feature>
<dbReference type="RefSeq" id="WP_209363034.1">
    <property type="nucleotide sequence ID" value="NZ_JAGISH010000014.1"/>
</dbReference>
<dbReference type="CDD" id="cd00383">
    <property type="entry name" value="trans_reg_C"/>
    <property type="match status" value="1"/>
</dbReference>
<evidence type="ECO:0000259" key="3">
    <source>
        <dbReference type="PROSITE" id="PS51755"/>
    </source>
</evidence>
<reference evidence="4" key="1">
    <citation type="submission" date="2021-03" db="EMBL/GenBank/DDBJ databases">
        <title>Sagittula salina sp. nov. strain M10.9X isolated from the marine waste.</title>
        <authorList>
            <person name="Satari L."/>
            <person name="Molina-Menor E."/>
            <person name="Vidal-Verdu A."/>
            <person name="Pascual J."/>
            <person name="Pereto J."/>
            <person name="Porcar M."/>
        </authorList>
    </citation>
    <scope>NUCLEOTIDE SEQUENCE</scope>
    <source>
        <strain evidence="4">M10.9X</strain>
    </source>
</reference>
<evidence type="ECO:0000256" key="2">
    <source>
        <dbReference type="PROSITE-ProRule" id="PRU01091"/>
    </source>
</evidence>
<name>A0A940MTW2_9RHOB</name>
<dbReference type="InterPro" id="IPR036388">
    <property type="entry name" value="WH-like_DNA-bd_sf"/>
</dbReference>
<evidence type="ECO:0000256" key="1">
    <source>
        <dbReference type="ARBA" id="ARBA00023125"/>
    </source>
</evidence>
<dbReference type="AlphaFoldDB" id="A0A940MTW2"/>